<evidence type="ECO:0000313" key="3">
    <source>
        <dbReference type="Proteomes" id="UP000283509"/>
    </source>
</evidence>
<protein>
    <submittedName>
        <fullName evidence="2">Uncharacterized protein</fullName>
    </submittedName>
</protein>
<sequence>MFRLLVLALVVAVDSFRSSDLQLRITPPSAPISAAAAQDPANCRCGAFITLDSVEKMLYELPPLDMGSCDQHNKCRDRCFKEFEELSGGGDLNYITSDGVTPVGQILCTASGKPVHNEYVYAYSELCDGPWEWTGDQTMQPLCCNKDHEYHPCPE</sequence>
<keyword evidence="3" id="KW-1185">Reference proteome</keyword>
<gene>
    <name evidence="2" type="ORF">C7M84_022160</name>
</gene>
<accession>A0A3R7PF32</accession>
<dbReference type="AlphaFoldDB" id="A0A3R7PF32"/>
<reference evidence="2 3" key="1">
    <citation type="submission" date="2018-04" db="EMBL/GenBank/DDBJ databases">
        <authorList>
            <person name="Zhang X."/>
            <person name="Yuan J."/>
            <person name="Li F."/>
            <person name="Xiang J."/>
        </authorList>
    </citation>
    <scope>NUCLEOTIDE SEQUENCE [LARGE SCALE GENOMIC DNA]</scope>
    <source>
        <tissue evidence="2">Muscle</tissue>
    </source>
</reference>
<dbReference type="EMBL" id="QCYY01000516">
    <property type="protein sequence ID" value="ROT84648.1"/>
    <property type="molecule type" value="Genomic_DNA"/>
</dbReference>
<comment type="caution">
    <text evidence="2">The sequence shown here is derived from an EMBL/GenBank/DDBJ whole genome shotgun (WGS) entry which is preliminary data.</text>
</comment>
<name>A0A3R7PF32_PENVA</name>
<feature type="chain" id="PRO_5018551919" evidence="1">
    <location>
        <begin position="16"/>
        <end position="155"/>
    </location>
</feature>
<keyword evidence="1" id="KW-0732">Signal</keyword>
<evidence type="ECO:0000256" key="1">
    <source>
        <dbReference type="SAM" id="SignalP"/>
    </source>
</evidence>
<evidence type="ECO:0000313" key="2">
    <source>
        <dbReference type="EMBL" id="ROT84648.1"/>
    </source>
</evidence>
<feature type="signal peptide" evidence="1">
    <location>
        <begin position="1"/>
        <end position="15"/>
    </location>
</feature>
<organism evidence="2 3">
    <name type="scientific">Penaeus vannamei</name>
    <name type="common">Whiteleg shrimp</name>
    <name type="synonym">Litopenaeus vannamei</name>
    <dbReference type="NCBI Taxonomy" id="6689"/>
    <lineage>
        <taxon>Eukaryota</taxon>
        <taxon>Metazoa</taxon>
        <taxon>Ecdysozoa</taxon>
        <taxon>Arthropoda</taxon>
        <taxon>Crustacea</taxon>
        <taxon>Multicrustacea</taxon>
        <taxon>Malacostraca</taxon>
        <taxon>Eumalacostraca</taxon>
        <taxon>Eucarida</taxon>
        <taxon>Decapoda</taxon>
        <taxon>Dendrobranchiata</taxon>
        <taxon>Penaeoidea</taxon>
        <taxon>Penaeidae</taxon>
        <taxon>Penaeus</taxon>
    </lineage>
</organism>
<dbReference type="OrthoDB" id="6334013at2759"/>
<proteinExistence type="predicted"/>
<reference evidence="2 3" key="2">
    <citation type="submission" date="2019-01" db="EMBL/GenBank/DDBJ databases">
        <title>The decoding of complex shrimp genome reveals the adaptation for benthos swimmer, frequently molting mechanism and breeding impact on genome.</title>
        <authorList>
            <person name="Sun Y."/>
            <person name="Gao Y."/>
            <person name="Yu Y."/>
        </authorList>
    </citation>
    <scope>NUCLEOTIDE SEQUENCE [LARGE SCALE GENOMIC DNA]</scope>
    <source>
        <tissue evidence="2">Muscle</tissue>
    </source>
</reference>
<dbReference type="Proteomes" id="UP000283509">
    <property type="component" value="Unassembled WGS sequence"/>
</dbReference>